<reference evidence="2" key="2">
    <citation type="submission" date="2020-09" db="EMBL/GenBank/DDBJ databases">
        <authorList>
            <person name="Sun Q."/>
            <person name="Kim S."/>
        </authorList>
    </citation>
    <scope>NUCLEOTIDE SEQUENCE</scope>
    <source>
        <strain evidence="2">KCTC 12870</strain>
    </source>
</reference>
<gene>
    <name evidence="2" type="ORF">GCM10007047_03640</name>
</gene>
<reference evidence="2" key="1">
    <citation type="journal article" date="2014" name="Int. J. Syst. Evol. Microbiol.">
        <title>Complete genome sequence of Corynebacterium casei LMG S-19264T (=DSM 44701T), isolated from a smear-ripened cheese.</title>
        <authorList>
            <consortium name="US DOE Joint Genome Institute (JGI-PGF)"/>
            <person name="Walter F."/>
            <person name="Albersmeier A."/>
            <person name="Kalinowski J."/>
            <person name="Ruckert C."/>
        </authorList>
    </citation>
    <scope>NUCLEOTIDE SEQUENCE</scope>
    <source>
        <strain evidence="2">KCTC 12870</strain>
    </source>
</reference>
<feature type="chain" id="PRO_5035228913" evidence="1">
    <location>
        <begin position="23"/>
        <end position="400"/>
    </location>
</feature>
<dbReference type="InterPro" id="IPR018759">
    <property type="entry name" value="BBP2_2"/>
</dbReference>
<dbReference type="SUPFAM" id="SSF56935">
    <property type="entry name" value="Porins"/>
    <property type="match status" value="1"/>
</dbReference>
<keyword evidence="3" id="KW-1185">Reference proteome</keyword>
<dbReference type="Gene3D" id="2.40.160.60">
    <property type="entry name" value="Outer membrane protein transport protein (OMPP1/FadL/TodX)"/>
    <property type="match status" value="1"/>
</dbReference>
<keyword evidence="1" id="KW-0732">Signal</keyword>
<sequence length="400" mass="43822">MHKRNILLSATACIALASQVNALFPVMGGEVGVSLNTKYGYSSNINANSGEEGDDILTITPAVQFIRRQGIVTLDVGAGVSIIRYDKTGNSRSVVTPTILSPFGFVITPQKGNNSVDPFFYLKLAGPNGVTSPLTAQLLFDFRRVTEANDLVGELTSSYNYNVVADLNYKLSDRFSIGVSPSFQYQDYRTSGFSDVLSASLATDLQYNYSELLSFDAGYRFRYEYTPSSRNGPTYESMDHTLFAGAFGVIAPKVTGNAQVGLTYRDWIDPNTESNFVYPYVNIGLEWAYDDKTTFGLNAGVDLGQSPGNQGLETAGAGITASHEFTDQWSANAAFDYTHTFFTGVTNRRDDSFIFGGGLLYKINEWANAGLNGSYQFNDSDVNTFHYNSWQVFGNVGVHF</sequence>
<name>A0A8J3D762_9BACT</name>
<comment type="caution">
    <text evidence="2">The sequence shown here is derived from an EMBL/GenBank/DDBJ whole genome shotgun (WGS) entry which is preliminary data.</text>
</comment>
<evidence type="ECO:0000313" key="2">
    <source>
        <dbReference type="EMBL" id="GHB91965.1"/>
    </source>
</evidence>
<evidence type="ECO:0000313" key="3">
    <source>
        <dbReference type="Proteomes" id="UP000642829"/>
    </source>
</evidence>
<organism evidence="2 3">
    <name type="scientific">Cerasicoccus arenae</name>
    <dbReference type="NCBI Taxonomy" id="424488"/>
    <lineage>
        <taxon>Bacteria</taxon>
        <taxon>Pseudomonadati</taxon>
        <taxon>Verrucomicrobiota</taxon>
        <taxon>Opitutia</taxon>
        <taxon>Puniceicoccales</taxon>
        <taxon>Cerasicoccaceae</taxon>
        <taxon>Cerasicoccus</taxon>
    </lineage>
</organism>
<evidence type="ECO:0000256" key="1">
    <source>
        <dbReference type="SAM" id="SignalP"/>
    </source>
</evidence>
<dbReference type="EMBL" id="BMXG01000002">
    <property type="protein sequence ID" value="GHB91965.1"/>
    <property type="molecule type" value="Genomic_DNA"/>
</dbReference>
<dbReference type="RefSeq" id="WP_189511276.1">
    <property type="nucleotide sequence ID" value="NZ_BMXG01000002.1"/>
</dbReference>
<feature type="signal peptide" evidence="1">
    <location>
        <begin position="1"/>
        <end position="22"/>
    </location>
</feature>
<dbReference type="Proteomes" id="UP000642829">
    <property type="component" value="Unassembled WGS sequence"/>
</dbReference>
<protein>
    <submittedName>
        <fullName evidence="2">Uncharacterized protein</fullName>
    </submittedName>
</protein>
<accession>A0A8J3D762</accession>
<proteinExistence type="predicted"/>
<dbReference type="Pfam" id="PF10082">
    <property type="entry name" value="BBP2_2"/>
    <property type="match status" value="1"/>
</dbReference>
<dbReference type="AlphaFoldDB" id="A0A8J3D762"/>